<dbReference type="GO" id="GO:0043164">
    <property type="term" value="P:Gram-negative-bacterium-type cell wall biogenesis"/>
    <property type="evidence" value="ECO:0007669"/>
    <property type="project" value="TreeGrafter"/>
</dbReference>
<sequence length="247" mass="27581">MKLKTFISLIVSAAILLIIFILLFGVTFGILFIMANLLFSVFLYYISQGYKNNRWRIVHRAALILYALFLISFGTVQIMLVMEERRPLPDDIDYAVILGAGLKGEELSQTLKSRLEAGTEYLHDHPEIPVIVSGGQGEGEDIPESTAMFRYLVENGISEDRITEENQSTTTWENLQNSQSILESKGKADGHILIITSDYHVFRAKLTGEQLGLDCSGLAGESGFFIKVNYMIREYFAVVKAVVVGGE</sequence>
<dbReference type="PANTHER" id="PTHR30336">
    <property type="entry name" value="INNER MEMBRANE PROTEIN, PROBABLE PERMEASE"/>
    <property type="match status" value="1"/>
</dbReference>
<comment type="caution">
    <text evidence="3">The sequence shown here is derived from an EMBL/GenBank/DDBJ whole genome shotgun (WGS) entry which is preliminary data.</text>
</comment>
<dbReference type="Pfam" id="PF02698">
    <property type="entry name" value="DUF218"/>
    <property type="match status" value="1"/>
</dbReference>
<dbReference type="InterPro" id="IPR014729">
    <property type="entry name" value="Rossmann-like_a/b/a_fold"/>
</dbReference>
<evidence type="ECO:0000256" key="1">
    <source>
        <dbReference type="SAM" id="Phobius"/>
    </source>
</evidence>
<keyword evidence="1" id="KW-0812">Transmembrane</keyword>
<dbReference type="Gene3D" id="3.40.50.620">
    <property type="entry name" value="HUPs"/>
    <property type="match status" value="1"/>
</dbReference>
<reference evidence="3 4" key="1">
    <citation type="submission" date="2019-08" db="EMBL/GenBank/DDBJ databases">
        <title>Bacillus genomes from the desert of Cuatro Cienegas, Coahuila.</title>
        <authorList>
            <person name="Olmedo-Alvarez G."/>
        </authorList>
    </citation>
    <scope>NUCLEOTIDE SEQUENCE [LARGE SCALE GENOMIC DNA]</scope>
    <source>
        <strain evidence="3 4">CH128b_4D</strain>
    </source>
</reference>
<accession>A0A5D4MES2</accession>
<organism evidence="3 4">
    <name type="scientific">Rossellomorea vietnamensis</name>
    <dbReference type="NCBI Taxonomy" id="218284"/>
    <lineage>
        <taxon>Bacteria</taxon>
        <taxon>Bacillati</taxon>
        <taxon>Bacillota</taxon>
        <taxon>Bacilli</taxon>
        <taxon>Bacillales</taxon>
        <taxon>Bacillaceae</taxon>
        <taxon>Rossellomorea</taxon>
    </lineage>
</organism>
<evidence type="ECO:0000259" key="2">
    <source>
        <dbReference type="Pfam" id="PF02698"/>
    </source>
</evidence>
<keyword evidence="1" id="KW-1133">Transmembrane helix</keyword>
<feature type="transmembrane region" description="Helical" evidence="1">
    <location>
        <begin position="7"/>
        <end position="24"/>
    </location>
</feature>
<dbReference type="GO" id="GO:0000270">
    <property type="term" value="P:peptidoglycan metabolic process"/>
    <property type="evidence" value="ECO:0007669"/>
    <property type="project" value="TreeGrafter"/>
</dbReference>
<dbReference type="EMBL" id="VTEG01000005">
    <property type="protein sequence ID" value="TYR99490.1"/>
    <property type="molecule type" value="Genomic_DNA"/>
</dbReference>
<dbReference type="CDD" id="cd06259">
    <property type="entry name" value="YdcF-like"/>
    <property type="match status" value="1"/>
</dbReference>
<dbReference type="PANTHER" id="PTHR30336:SF4">
    <property type="entry name" value="ENVELOPE BIOGENESIS FACTOR ELYC"/>
    <property type="match status" value="1"/>
</dbReference>
<protein>
    <submittedName>
        <fullName evidence="3">YdcF family protein</fullName>
    </submittedName>
</protein>
<evidence type="ECO:0000313" key="4">
    <source>
        <dbReference type="Proteomes" id="UP000325182"/>
    </source>
</evidence>
<dbReference type="AlphaFoldDB" id="A0A5D4MES2"/>
<name>A0A5D4MES2_9BACI</name>
<feature type="domain" description="DUF218" evidence="2">
    <location>
        <begin position="93"/>
        <end position="236"/>
    </location>
</feature>
<dbReference type="GO" id="GO:0005886">
    <property type="term" value="C:plasma membrane"/>
    <property type="evidence" value="ECO:0007669"/>
    <property type="project" value="TreeGrafter"/>
</dbReference>
<keyword evidence="1" id="KW-0472">Membrane</keyword>
<evidence type="ECO:0000313" key="3">
    <source>
        <dbReference type="EMBL" id="TYR99490.1"/>
    </source>
</evidence>
<dbReference type="InterPro" id="IPR003848">
    <property type="entry name" value="DUF218"/>
</dbReference>
<gene>
    <name evidence="3" type="ORF">FZC84_09615</name>
</gene>
<dbReference type="Proteomes" id="UP000325182">
    <property type="component" value="Unassembled WGS sequence"/>
</dbReference>
<dbReference type="InterPro" id="IPR051599">
    <property type="entry name" value="Cell_Envelope_Assoc"/>
</dbReference>
<proteinExistence type="predicted"/>
<dbReference type="RefSeq" id="WP_148953725.1">
    <property type="nucleotide sequence ID" value="NZ_VTEG01000005.1"/>
</dbReference>
<feature type="transmembrane region" description="Helical" evidence="1">
    <location>
        <begin position="58"/>
        <end position="82"/>
    </location>
</feature>
<feature type="transmembrane region" description="Helical" evidence="1">
    <location>
        <begin position="30"/>
        <end position="46"/>
    </location>
</feature>